<evidence type="ECO:0000256" key="1">
    <source>
        <dbReference type="SAM" id="SignalP"/>
    </source>
</evidence>
<dbReference type="EMBL" id="NOXX01000199">
    <property type="protein sequence ID" value="OYQ43731.1"/>
    <property type="molecule type" value="Genomic_DNA"/>
</dbReference>
<comment type="caution">
    <text evidence="2">The sequence shown here is derived from an EMBL/GenBank/DDBJ whole genome shotgun (WGS) entry which is preliminary data.</text>
</comment>
<dbReference type="PROSITE" id="PS51257">
    <property type="entry name" value="PROKAR_LIPOPROTEIN"/>
    <property type="match status" value="1"/>
</dbReference>
<dbReference type="Pfam" id="PF19765">
    <property type="entry name" value="DUF6252"/>
    <property type="match status" value="1"/>
</dbReference>
<feature type="signal peptide" evidence="1">
    <location>
        <begin position="1"/>
        <end position="24"/>
    </location>
</feature>
<evidence type="ECO:0000313" key="2">
    <source>
        <dbReference type="EMBL" id="OYQ43731.1"/>
    </source>
</evidence>
<dbReference type="OrthoDB" id="1377059at2"/>
<keyword evidence="3" id="KW-1185">Reference proteome</keyword>
<keyword evidence="1" id="KW-0732">Signal</keyword>
<sequence length="171" mass="17417">MKKIRMTFAAVLATASFIATSCSSDDGGSGGGSNLDTYISAKVDGQTFTTFSAGGVAASTAIRSADLIQVTATSMVSATATDTKTLAISLFGVTAPGTYQVGPNSDNSISYVEGASFSAFSTNVCAGATGTITVTTINDTKIEGTFSFTGKNDDNCSQQRVVTEGQFRGTF</sequence>
<evidence type="ECO:0008006" key="4">
    <source>
        <dbReference type="Google" id="ProtNLM"/>
    </source>
</evidence>
<dbReference type="RefSeq" id="WP_094486465.1">
    <property type="nucleotide sequence ID" value="NZ_NOXX01000199.1"/>
</dbReference>
<reference evidence="2 3" key="1">
    <citation type="submission" date="2017-07" db="EMBL/GenBank/DDBJ databases">
        <title>Flavobacterium cyanobacteriorum sp. nov., isolated from cyanobacterial aggregates in a eutrophic lake.</title>
        <authorList>
            <person name="Cai H."/>
        </authorList>
    </citation>
    <scope>NUCLEOTIDE SEQUENCE [LARGE SCALE GENOMIC DNA]</scope>
    <source>
        <strain evidence="2 3">TH167</strain>
    </source>
</reference>
<gene>
    <name evidence="2" type="ORF">CHX27_09125</name>
</gene>
<dbReference type="AlphaFoldDB" id="A0A255ZQN4"/>
<accession>A0A255ZQN4</accession>
<name>A0A255ZQN4_9FLAO</name>
<dbReference type="Proteomes" id="UP000216035">
    <property type="component" value="Unassembled WGS sequence"/>
</dbReference>
<organism evidence="2 3">
    <name type="scientific">Flavobacterium aurantiibacter</name>
    <dbReference type="NCBI Taxonomy" id="2023067"/>
    <lineage>
        <taxon>Bacteria</taxon>
        <taxon>Pseudomonadati</taxon>
        <taxon>Bacteroidota</taxon>
        <taxon>Flavobacteriia</taxon>
        <taxon>Flavobacteriales</taxon>
        <taxon>Flavobacteriaceae</taxon>
        <taxon>Flavobacterium</taxon>
    </lineage>
</organism>
<dbReference type="InterPro" id="IPR046219">
    <property type="entry name" value="DUF6252"/>
</dbReference>
<protein>
    <recommendedName>
        <fullName evidence="4">Lipoprotein</fullName>
    </recommendedName>
</protein>
<proteinExistence type="predicted"/>
<evidence type="ECO:0000313" key="3">
    <source>
        <dbReference type="Proteomes" id="UP000216035"/>
    </source>
</evidence>
<feature type="chain" id="PRO_5013282119" description="Lipoprotein" evidence="1">
    <location>
        <begin position="25"/>
        <end position="171"/>
    </location>
</feature>